<keyword evidence="3" id="KW-1185">Reference proteome</keyword>
<feature type="signal peptide" evidence="1">
    <location>
        <begin position="1"/>
        <end position="34"/>
    </location>
</feature>
<name>A0ABQ5KHK6_9EUKA</name>
<gene>
    <name evidence="2" type="ORF">ADUPG1_006287</name>
</gene>
<dbReference type="InterPro" id="IPR029151">
    <property type="entry name" value="Sensor-like_sf"/>
</dbReference>
<accession>A0ABQ5KHK6</accession>
<proteinExistence type="predicted"/>
<keyword evidence="1" id="KW-0732">Signal</keyword>
<feature type="non-terminal residue" evidence="2">
    <location>
        <position position="229"/>
    </location>
</feature>
<comment type="caution">
    <text evidence="2">The sequence shown here is derived from an EMBL/GenBank/DDBJ whole genome shotgun (WGS) entry which is preliminary data.</text>
</comment>
<organism evidence="2 3">
    <name type="scientific">Aduncisulcus paluster</name>
    <dbReference type="NCBI Taxonomy" id="2918883"/>
    <lineage>
        <taxon>Eukaryota</taxon>
        <taxon>Metamonada</taxon>
        <taxon>Carpediemonas-like organisms</taxon>
        <taxon>Aduncisulcus</taxon>
    </lineage>
</organism>
<dbReference type="Proteomes" id="UP001057375">
    <property type="component" value="Unassembled WGS sequence"/>
</dbReference>
<sequence length="229" mass="25607">MGTQSRQGAKRPHRALKCAAVCVIAAVVATGCSAPESQEAAPTMDIGEPNPSTIEDETKKSEALGQQLAVEYIEVKATHNQTFLEMKKQFEGLDSKEAIKEALEKVQSDSIAYAYLAFEDNTFFMTPQEPLPEGYKPTERPWYQGAIESGHYEEEYLDAFKEFMYYSISEPIENSSVGEVVLGVDFILEDDIEKAEAYSNYLFDKREKEAAEMDVNIIDAENNQKNADS</sequence>
<evidence type="ECO:0000313" key="2">
    <source>
        <dbReference type="EMBL" id="GKT32003.1"/>
    </source>
</evidence>
<feature type="chain" id="PRO_5045165583" evidence="1">
    <location>
        <begin position="35"/>
        <end position="229"/>
    </location>
</feature>
<reference evidence="2" key="1">
    <citation type="submission" date="2022-03" db="EMBL/GenBank/DDBJ databases">
        <title>Draft genome sequence of Aduncisulcus paluster, a free-living microaerophilic Fornicata.</title>
        <authorList>
            <person name="Yuyama I."/>
            <person name="Kume K."/>
            <person name="Tamura T."/>
            <person name="Inagaki Y."/>
            <person name="Hashimoto T."/>
        </authorList>
    </citation>
    <scope>NUCLEOTIDE SEQUENCE</scope>
    <source>
        <strain evidence="2">NY0171</strain>
    </source>
</reference>
<dbReference type="PROSITE" id="PS51257">
    <property type="entry name" value="PROKAR_LIPOPROTEIN"/>
    <property type="match status" value="1"/>
</dbReference>
<evidence type="ECO:0000256" key="1">
    <source>
        <dbReference type="SAM" id="SignalP"/>
    </source>
</evidence>
<evidence type="ECO:0000313" key="3">
    <source>
        <dbReference type="Proteomes" id="UP001057375"/>
    </source>
</evidence>
<dbReference type="EMBL" id="BQXS01009826">
    <property type="protein sequence ID" value="GKT32003.1"/>
    <property type="molecule type" value="Genomic_DNA"/>
</dbReference>
<dbReference type="Gene3D" id="3.30.450.20">
    <property type="entry name" value="PAS domain"/>
    <property type="match status" value="1"/>
</dbReference>
<protein>
    <submittedName>
        <fullName evidence="2">Uncharacterized protein</fullName>
    </submittedName>
</protein>
<dbReference type="SUPFAM" id="SSF103190">
    <property type="entry name" value="Sensory domain-like"/>
    <property type="match status" value="1"/>
</dbReference>